<name>A0AAJ1X0I8_9ACTN</name>
<dbReference type="RefSeq" id="WP_307199278.1">
    <property type="nucleotide sequence ID" value="NZ_JAUTAN010000001.1"/>
</dbReference>
<dbReference type="Proteomes" id="UP001239215">
    <property type="component" value="Unassembled WGS sequence"/>
</dbReference>
<dbReference type="Pfam" id="PF08241">
    <property type="entry name" value="Methyltransf_11"/>
    <property type="match status" value="1"/>
</dbReference>
<dbReference type="CDD" id="cd02440">
    <property type="entry name" value="AdoMet_MTases"/>
    <property type="match status" value="1"/>
</dbReference>
<dbReference type="GO" id="GO:0008757">
    <property type="term" value="F:S-adenosylmethionine-dependent methyltransferase activity"/>
    <property type="evidence" value="ECO:0007669"/>
    <property type="project" value="InterPro"/>
</dbReference>
<gene>
    <name evidence="5" type="ORF">QE405_001165</name>
</gene>
<feature type="domain" description="Methyltransferase type 11" evidence="4">
    <location>
        <begin position="61"/>
        <end position="164"/>
    </location>
</feature>
<dbReference type="SUPFAM" id="SSF53335">
    <property type="entry name" value="S-adenosyl-L-methionine-dependent methyltransferases"/>
    <property type="match status" value="1"/>
</dbReference>
<dbReference type="GO" id="GO:0032259">
    <property type="term" value="P:methylation"/>
    <property type="evidence" value="ECO:0007669"/>
    <property type="project" value="UniProtKB-KW"/>
</dbReference>
<accession>A0AAJ1X0I8</accession>
<dbReference type="InterPro" id="IPR013216">
    <property type="entry name" value="Methyltransf_11"/>
</dbReference>
<dbReference type="InterPro" id="IPR029063">
    <property type="entry name" value="SAM-dependent_MTases_sf"/>
</dbReference>
<comment type="caution">
    <text evidence="5">The sequence shown here is derived from an EMBL/GenBank/DDBJ whole genome shotgun (WGS) entry which is preliminary data.</text>
</comment>
<protein>
    <submittedName>
        <fullName evidence="5">SAM-dependent methyltransferase</fullName>
    </submittedName>
</protein>
<dbReference type="Gene3D" id="3.40.50.150">
    <property type="entry name" value="Vaccinia Virus protein VP39"/>
    <property type="match status" value="1"/>
</dbReference>
<evidence type="ECO:0000256" key="2">
    <source>
        <dbReference type="ARBA" id="ARBA00022679"/>
    </source>
</evidence>
<dbReference type="PANTHER" id="PTHR43464">
    <property type="entry name" value="METHYLTRANSFERASE"/>
    <property type="match status" value="1"/>
</dbReference>
<evidence type="ECO:0000313" key="6">
    <source>
        <dbReference type="Proteomes" id="UP001239215"/>
    </source>
</evidence>
<organism evidence="5 6">
    <name type="scientific">Nocardioides zeae</name>
    <dbReference type="NCBI Taxonomy" id="1457234"/>
    <lineage>
        <taxon>Bacteria</taxon>
        <taxon>Bacillati</taxon>
        <taxon>Actinomycetota</taxon>
        <taxon>Actinomycetes</taxon>
        <taxon>Propionibacteriales</taxon>
        <taxon>Nocardioidaceae</taxon>
        <taxon>Nocardioides</taxon>
    </lineage>
</organism>
<evidence type="ECO:0000256" key="3">
    <source>
        <dbReference type="ARBA" id="ARBA00022691"/>
    </source>
</evidence>
<dbReference type="PANTHER" id="PTHR43464:SF19">
    <property type="entry name" value="UBIQUINONE BIOSYNTHESIS O-METHYLTRANSFERASE, MITOCHONDRIAL"/>
    <property type="match status" value="1"/>
</dbReference>
<dbReference type="EMBL" id="JAUTAN010000001">
    <property type="protein sequence ID" value="MDQ1103881.1"/>
    <property type="molecule type" value="Genomic_DNA"/>
</dbReference>
<evidence type="ECO:0000313" key="5">
    <source>
        <dbReference type="EMBL" id="MDQ1103881.1"/>
    </source>
</evidence>
<reference evidence="5" key="1">
    <citation type="submission" date="2023-07" db="EMBL/GenBank/DDBJ databases">
        <title>Functional and genomic diversity of the sorghum phyllosphere microbiome.</title>
        <authorList>
            <person name="Shade A."/>
        </authorList>
    </citation>
    <scope>NUCLEOTIDE SEQUENCE</scope>
    <source>
        <strain evidence="5">SORGH_AS_1067</strain>
    </source>
</reference>
<keyword evidence="1 5" id="KW-0489">Methyltransferase</keyword>
<evidence type="ECO:0000256" key="1">
    <source>
        <dbReference type="ARBA" id="ARBA00022603"/>
    </source>
</evidence>
<keyword evidence="3" id="KW-0949">S-adenosyl-L-methionine</keyword>
<evidence type="ECO:0000259" key="4">
    <source>
        <dbReference type="Pfam" id="PF08241"/>
    </source>
</evidence>
<dbReference type="AlphaFoldDB" id="A0AAJ1X0I8"/>
<sequence length="262" mass="28431">MNQTTTAPHGGALQQRLDDYWTSRAAAYHRRQVEGDRAALDRELWTRVWRDALGPRPLRVLDVGTGSGYVAHVLAELGHDVLGLDSADGMLAEARRDAEGRRREGRPAARFVRGDAVRPGDTDEVRDAPYDAVTSRYLLWTLREPVDALRAWSALVRPGGTIACVDANWYPGGIDRGVAVESAAGPDAFGRTYDLGAEAALPLATAADVDAFVATFEAAGLVDVRTERLDEVAELDRRFGVSPGHESRPQHLVTGRVPLTLA</sequence>
<keyword evidence="2" id="KW-0808">Transferase</keyword>
<proteinExistence type="predicted"/>